<evidence type="ECO:0000256" key="1">
    <source>
        <dbReference type="SAM" id="Coils"/>
    </source>
</evidence>
<dbReference type="PANTHER" id="PTHR14662">
    <property type="entry name" value="PARTNER AND LOCALIZER OF BRCA2"/>
    <property type="match status" value="1"/>
</dbReference>
<dbReference type="PANTHER" id="PTHR14662:SF2">
    <property type="entry name" value="PARTNER AND LOCALIZER OF BRCA2"/>
    <property type="match status" value="1"/>
</dbReference>
<keyword evidence="1" id="KW-0175">Coiled coil</keyword>
<feature type="compositionally biased region" description="Basic and acidic residues" evidence="2">
    <location>
        <begin position="69"/>
        <end position="78"/>
    </location>
</feature>
<sequence>MCIWSYFLSCWTFFKQLKERLALLQREYNRTVERLQRAERTEAVRNHVRSKIAEQNLCQKGPDCGRLPEPNEAKERRPCPVHQDPENQNSSPAVRFSLPHDVFSPCASPTVTAGSSGSSRLSGSPSQQSGSPATAQGLRRSSAHRLRSRRSWLRWERTDTGFSDTENSEDGRDPAVDGERQGKGSTALHFSAGTSPSEAVPKPAVGCSGVAGPCGPAVGGADTEVVLTRHEVPENIPAHWAGHGSNRRVVCDSSSQLHSEVPLLDSRTAPVLEPPEKNKSSLTAATPSPLDAAGAHSRLVTGASVLEPGPPAEESRQSNSSPPAPVPDPREQGV</sequence>
<name>A0AAD7T405_9TELE</name>
<proteinExistence type="predicted"/>
<evidence type="ECO:0000313" key="3">
    <source>
        <dbReference type="EMBL" id="KAJ8413538.1"/>
    </source>
</evidence>
<keyword evidence="4" id="KW-1185">Reference proteome</keyword>
<protein>
    <submittedName>
        <fullName evidence="3">Uncharacterized protein</fullName>
    </submittedName>
</protein>
<reference evidence="3" key="1">
    <citation type="journal article" date="2023" name="Science">
        <title>Genome structures resolve the early diversification of teleost fishes.</title>
        <authorList>
            <person name="Parey E."/>
            <person name="Louis A."/>
            <person name="Montfort J."/>
            <person name="Bouchez O."/>
            <person name="Roques C."/>
            <person name="Iampietro C."/>
            <person name="Lluch J."/>
            <person name="Castinel A."/>
            <person name="Donnadieu C."/>
            <person name="Desvignes T."/>
            <person name="Floi Bucao C."/>
            <person name="Jouanno E."/>
            <person name="Wen M."/>
            <person name="Mejri S."/>
            <person name="Dirks R."/>
            <person name="Jansen H."/>
            <person name="Henkel C."/>
            <person name="Chen W.J."/>
            <person name="Zahm M."/>
            <person name="Cabau C."/>
            <person name="Klopp C."/>
            <person name="Thompson A.W."/>
            <person name="Robinson-Rechavi M."/>
            <person name="Braasch I."/>
            <person name="Lecointre G."/>
            <person name="Bobe J."/>
            <person name="Postlethwait J.H."/>
            <person name="Berthelot C."/>
            <person name="Roest Crollius H."/>
            <person name="Guiguen Y."/>
        </authorList>
    </citation>
    <scope>NUCLEOTIDE SEQUENCE</scope>
    <source>
        <strain evidence="3">NC1722</strain>
    </source>
</reference>
<dbReference type="InterPro" id="IPR042417">
    <property type="entry name" value="PALB2"/>
</dbReference>
<feature type="compositionally biased region" description="Low complexity" evidence="2">
    <location>
        <begin position="114"/>
        <end position="132"/>
    </location>
</feature>
<gene>
    <name evidence="3" type="ORF">AAFF_G00080450</name>
</gene>
<feature type="region of interest" description="Disordered" evidence="2">
    <location>
        <begin position="161"/>
        <end position="200"/>
    </location>
</feature>
<dbReference type="GO" id="GO:0005654">
    <property type="term" value="C:nucleoplasm"/>
    <property type="evidence" value="ECO:0007669"/>
    <property type="project" value="TreeGrafter"/>
</dbReference>
<feature type="region of interest" description="Disordered" evidence="2">
    <location>
        <begin position="259"/>
        <end position="334"/>
    </location>
</feature>
<dbReference type="EMBL" id="JAINUG010000015">
    <property type="protein sequence ID" value="KAJ8413538.1"/>
    <property type="molecule type" value="Genomic_DNA"/>
</dbReference>
<dbReference type="GO" id="GO:0003677">
    <property type="term" value="F:DNA binding"/>
    <property type="evidence" value="ECO:0007669"/>
    <property type="project" value="InterPro"/>
</dbReference>
<dbReference type="AlphaFoldDB" id="A0AAD7T405"/>
<feature type="compositionally biased region" description="Basic and acidic residues" evidence="2">
    <location>
        <begin position="169"/>
        <end position="182"/>
    </location>
</feature>
<feature type="coiled-coil region" evidence="1">
    <location>
        <begin position="14"/>
        <end position="41"/>
    </location>
</feature>
<dbReference type="Proteomes" id="UP001221898">
    <property type="component" value="Unassembled WGS sequence"/>
</dbReference>
<feature type="region of interest" description="Disordered" evidence="2">
    <location>
        <begin position="59"/>
        <end position="148"/>
    </location>
</feature>
<evidence type="ECO:0000256" key="2">
    <source>
        <dbReference type="SAM" id="MobiDB-lite"/>
    </source>
</evidence>
<organism evidence="3 4">
    <name type="scientific">Aldrovandia affinis</name>
    <dbReference type="NCBI Taxonomy" id="143900"/>
    <lineage>
        <taxon>Eukaryota</taxon>
        <taxon>Metazoa</taxon>
        <taxon>Chordata</taxon>
        <taxon>Craniata</taxon>
        <taxon>Vertebrata</taxon>
        <taxon>Euteleostomi</taxon>
        <taxon>Actinopterygii</taxon>
        <taxon>Neopterygii</taxon>
        <taxon>Teleostei</taxon>
        <taxon>Notacanthiformes</taxon>
        <taxon>Halosauridae</taxon>
        <taxon>Aldrovandia</taxon>
    </lineage>
</organism>
<dbReference type="GO" id="GO:0000724">
    <property type="term" value="P:double-strand break repair via homologous recombination"/>
    <property type="evidence" value="ECO:0007669"/>
    <property type="project" value="InterPro"/>
</dbReference>
<accession>A0AAD7T405</accession>
<comment type="caution">
    <text evidence="3">The sequence shown here is derived from an EMBL/GenBank/DDBJ whole genome shotgun (WGS) entry which is preliminary data.</text>
</comment>
<evidence type="ECO:0000313" key="4">
    <source>
        <dbReference type="Proteomes" id="UP001221898"/>
    </source>
</evidence>